<proteinExistence type="predicted"/>
<dbReference type="AlphaFoldDB" id="A0AAD3SFT0"/>
<accession>A0AAD3SFT0</accession>
<sequence length="91" mass="9925">MLVQQRSSPGIPPKAPAAIHLGDHHELIQNREPIQGSPTSPAQISGENHPIQSERTHSWGSPRKAMLNPSFYGTHHAQTMSMAQPKEESTG</sequence>
<protein>
    <submittedName>
        <fullName evidence="2">Uncharacterized protein</fullName>
    </submittedName>
</protein>
<feature type="region of interest" description="Disordered" evidence="1">
    <location>
        <begin position="1"/>
        <end position="91"/>
    </location>
</feature>
<dbReference type="EMBL" id="BSYO01000009">
    <property type="protein sequence ID" value="GMH09746.1"/>
    <property type="molecule type" value="Genomic_DNA"/>
</dbReference>
<evidence type="ECO:0000313" key="3">
    <source>
        <dbReference type="Proteomes" id="UP001279734"/>
    </source>
</evidence>
<evidence type="ECO:0000256" key="1">
    <source>
        <dbReference type="SAM" id="MobiDB-lite"/>
    </source>
</evidence>
<feature type="compositionally biased region" description="Polar residues" evidence="1">
    <location>
        <begin position="36"/>
        <end position="51"/>
    </location>
</feature>
<comment type="caution">
    <text evidence="2">The sequence shown here is derived from an EMBL/GenBank/DDBJ whole genome shotgun (WGS) entry which is preliminary data.</text>
</comment>
<dbReference type="Proteomes" id="UP001279734">
    <property type="component" value="Unassembled WGS sequence"/>
</dbReference>
<gene>
    <name evidence="2" type="ORF">Nepgr_011587</name>
</gene>
<organism evidence="2 3">
    <name type="scientific">Nepenthes gracilis</name>
    <name type="common">Slender pitcher plant</name>
    <dbReference type="NCBI Taxonomy" id="150966"/>
    <lineage>
        <taxon>Eukaryota</taxon>
        <taxon>Viridiplantae</taxon>
        <taxon>Streptophyta</taxon>
        <taxon>Embryophyta</taxon>
        <taxon>Tracheophyta</taxon>
        <taxon>Spermatophyta</taxon>
        <taxon>Magnoliopsida</taxon>
        <taxon>eudicotyledons</taxon>
        <taxon>Gunneridae</taxon>
        <taxon>Pentapetalae</taxon>
        <taxon>Caryophyllales</taxon>
        <taxon>Nepenthaceae</taxon>
        <taxon>Nepenthes</taxon>
    </lineage>
</organism>
<reference evidence="2" key="1">
    <citation type="submission" date="2023-05" db="EMBL/GenBank/DDBJ databases">
        <title>Nepenthes gracilis genome sequencing.</title>
        <authorList>
            <person name="Fukushima K."/>
        </authorList>
    </citation>
    <scope>NUCLEOTIDE SEQUENCE</scope>
    <source>
        <strain evidence="2">SING2019-196</strain>
    </source>
</reference>
<keyword evidence="3" id="KW-1185">Reference proteome</keyword>
<evidence type="ECO:0000313" key="2">
    <source>
        <dbReference type="EMBL" id="GMH09746.1"/>
    </source>
</evidence>
<name>A0AAD3SFT0_NEPGR</name>